<feature type="compositionally biased region" description="Polar residues" evidence="12">
    <location>
        <begin position="1370"/>
        <end position="1379"/>
    </location>
</feature>
<evidence type="ECO:0000256" key="5">
    <source>
        <dbReference type="ARBA" id="ARBA00023015"/>
    </source>
</evidence>
<evidence type="ECO:0000256" key="8">
    <source>
        <dbReference type="ARBA" id="ARBA00023242"/>
    </source>
</evidence>
<feature type="region of interest" description="Disordered" evidence="12">
    <location>
        <begin position="754"/>
        <end position="807"/>
    </location>
</feature>
<keyword evidence="17" id="KW-1185">Reference proteome</keyword>
<dbReference type="InterPro" id="IPR009401">
    <property type="entry name" value="Med13_C"/>
</dbReference>
<keyword evidence="6 11" id="KW-0010">Activator</keyword>
<dbReference type="Pfam" id="PF11597">
    <property type="entry name" value="Med13_N"/>
    <property type="match status" value="1"/>
</dbReference>
<dbReference type="InterPro" id="IPR041285">
    <property type="entry name" value="MID_MedPIWI"/>
</dbReference>
<evidence type="ECO:0000256" key="9">
    <source>
        <dbReference type="ARBA" id="ARBA00025661"/>
    </source>
</evidence>
<feature type="region of interest" description="Disordered" evidence="12">
    <location>
        <begin position="608"/>
        <end position="627"/>
    </location>
</feature>
<dbReference type="InterPro" id="IPR051139">
    <property type="entry name" value="Mediator_complx_sub13"/>
</dbReference>
<evidence type="ECO:0000256" key="12">
    <source>
        <dbReference type="SAM" id="MobiDB-lite"/>
    </source>
</evidence>
<proteinExistence type="inferred from homology"/>
<evidence type="ECO:0000259" key="13">
    <source>
        <dbReference type="Pfam" id="PF06333"/>
    </source>
</evidence>
<evidence type="ECO:0000313" key="16">
    <source>
        <dbReference type="EMBL" id="KAK0514835.1"/>
    </source>
</evidence>
<protein>
    <recommendedName>
        <fullName evidence="3 11">Mediator of RNA polymerase II transcription subunit 13</fullName>
    </recommendedName>
    <alternativeName>
        <fullName evidence="10 11">Mediator complex subunit 13</fullName>
    </alternativeName>
</protein>
<dbReference type="EMBL" id="JAFEKC020000004">
    <property type="protein sequence ID" value="KAK0514835.1"/>
    <property type="molecule type" value="Genomic_DNA"/>
</dbReference>
<evidence type="ECO:0000256" key="2">
    <source>
        <dbReference type="ARBA" id="ARBA00009354"/>
    </source>
</evidence>
<keyword evidence="4 11" id="KW-0678">Repressor</keyword>
<dbReference type="PANTHER" id="PTHR48249">
    <property type="entry name" value="MEDIATOR OF RNA POLYMERASE II TRANSCRIPTION SUBUNIT 13"/>
    <property type="match status" value="1"/>
</dbReference>
<dbReference type="GO" id="GO:0045944">
    <property type="term" value="P:positive regulation of transcription by RNA polymerase II"/>
    <property type="evidence" value="ECO:0007669"/>
    <property type="project" value="TreeGrafter"/>
</dbReference>
<comment type="subunit">
    <text evidence="11">Component of the SRB8-11 complex, which itself associates with the Mediator complex.</text>
</comment>
<evidence type="ECO:0000256" key="3">
    <source>
        <dbReference type="ARBA" id="ARBA00019618"/>
    </source>
</evidence>
<evidence type="ECO:0000313" key="17">
    <source>
        <dbReference type="Proteomes" id="UP001166286"/>
    </source>
</evidence>
<evidence type="ECO:0000256" key="6">
    <source>
        <dbReference type="ARBA" id="ARBA00023159"/>
    </source>
</evidence>
<dbReference type="InterPro" id="IPR021643">
    <property type="entry name" value="Mediator_Med13_N"/>
</dbReference>
<dbReference type="Proteomes" id="UP001166286">
    <property type="component" value="Unassembled WGS sequence"/>
</dbReference>
<evidence type="ECO:0000256" key="4">
    <source>
        <dbReference type="ARBA" id="ARBA00022491"/>
    </source>
</evidence>
<keyword evidence="5 11" id="KW-0805">Transcription regulation</keyword>
<comment type="caution">
    <text evidence="16">The sequence shown here is derived from an EMBL/GenBank/DDBJ whole genome shotgun (WGS) entry which is preliminary data.</text>
</comment>
<keyword evidence="7 11" id="KW-0804">Transcription</keyword>
<evidence type="ECO:0000256" key="1">
    <source>
        <dbReference type="ARBA" id="ARBA00004123"/>
    </source>
</evidence>
<feature type="compositionally biased region" description="Low complexity" evidence="12">
    <location>
        <begin position="794"/>
        <end position="807"/>
    </location>
</feature>
<dbReference type="GO" id="GO:0003713">
    <property type="term" value="F:transcription coactivator activity"/>
    <property type="evidence" value="ECO:0007669"/>
    <property type="project" value="TreeGrafter"/>
</dbReference>
<organism evidence="16 17">
    <name type="scientific">Cladonia borealis</name>
    <dbReference type="NCBI Taxonomy" id="184061"/>
    <lineage>
        <taxon>Eukaryota</taxon>
        <taxon>Fungi</taxon>
        <taxon>Dikarya</taxon>
        <taxon>Ascomycota</taxon>
        <taxon>Pezizomycotina</taxon>
        <taxon>Lecanoromycetes</taxon>
        <taxon>OSLEUM clade</taxon>
        <taxon>Lecanoromycetidae</taxon>
        <taxon>Lecanorales</taxon>
        <taxon>Lecanorineae</taxon>
        <taxon>Cladoniaceae</taxon>
        <taxon>Cladonia</taxon>
    </lineage>
</organism>
<comment type="function">
    <text evidence="9 11">Component of the SRB8-11 complex. The SRB8-11 complex is a regulatory module of the Mediator complex which is itself involved in regulation of basal and activated RNA polymerase II-dependent transcription. The SRB8-11 complex may be involved in the transcriptional repression of a subset of genes regulated by Mediator. It may inhibit the association of the Mediator complex with RNA polymerase II to form the holoenzyme complex.</text>
</comment>
<feature type="region of interest" description="Disordered" evidence="12">
    <location>
        <begin position="1334"/>
        <end position="1379"/>
    </location>
</feature>
<evidence type="ECO:0000256" key="7">
    <source>
        <dbReference type="ARBA" id="ARBA00023163"/>
    </source>
</evidence>
<gene>
    <name evidence="16" type="ORF">JMJ35_002214</name>
</gene>
<accession>A0AA39R6R3</accession>
<reference evidence="16" key="1">
    <citation type="submission" date="2023-03" db="EMBL/GenBank/DDBJ databases">
        <title>Complete genome of Cladonia borealis.</title>
        <authorList>
            <person name="Park H."/>
        </authorList>
    </citation>
    <scope>NUCLEOTIDE SEQUENCE</scope>
    <source>
        <strain evidence="16">ANT050790</strain>
    </source>
</reference>
<feature type="domain" description="MID" evidence="15">
    <location>
        <begin position="1002"/>
        <end position="1166"/>
    </location>
</feature>
<dbReference type="GO" id="GO:0016592">
    <property type="term" value="C:mediator complex"/>
    <property type="evidence" value="ECO:0007669"/>
    <property type="project" value="InterPro"/>
</dbReference>
<feature type="region of interest" description="Disordered" evidence="12">
    <location>
        <begin position="689"/>
        <end position="727"/>
    </location>
</feature>
<dbReference type="Pfam" id="PF18296">
    <property type="entry name" value="MID_MedPIWI"/>
    <property type="match status" value="1"/>
</dbReference>
<keyword evidence="8 11" id="KW-0539">Nucleus</keyword>
<evidence type="ECO:0000259" key="15">
    <source>
        <dbReference type="Pfam" id="PF18296"/>
    </source>
</evidence>
<sequence length="1512" mass="166764">MDFPNDIATNVFRIDDIKDIEWAFYRRMDHDGAQTRDQPEDDRGFGDSDQLHIAECMLRECGKHVLLEQDNSGLWVFSLCKAEQEGVPQALRSRGFCCSKAGTLQAGGLSAAFNQSGLVKRPDGISKTPRGPGETNTLAFGANARPTSQSMSQSVRNCQDELSDSRHDLVVTQLYTRIVRAISKSLCRSLVDHKHFLQVGSSTYLETRTLGDRTVEDLRLSWASATTSTLSLDLKWLPTETLLISYSRKPLRRLRQISHLLAHSEKKLSRDTPLLLSPSGIIARFYGIEDVSKKDQLSHSKIDIESLVSSRLAQSGIVIPRDTQWLRILVEHTSCDDGRQLADHQGHPFMTLWPAHLCFCEDVMAVEDQQIGTLTSPRDSGTMDALATVETWYLGKAARRTALETGRQKHELEVQQAEVSHASDDEDALSDPGLEMSHYYTAPQDVSGIYPTPPDGIPTNPIYSSPNNNPLSAGLENEENRGATPGAICRPFDEQGNEDLFGEMDIDMFATNGLTEADFSFFDEPNDVEMEGEPNQLLAENDLEMKNIPNTVQEDAPASDHLSYSIPENEDGHLRLAMASEDELLLGEPGMPPRPMATSHSLLTKHFRTDPGPAVRHATSTQETGTLDSRPEEIHVAFGKEHKMSEDVDFDTKIVDVAHTIQRTSFDAVRFQGTSSAFDGKYELRGRFGVDTIDPPTTSKPGEQIPDREGLHPQLGLPPATESLSEDDIDTGRYHLDRQWRVFSNLFEADSINEELSESPRTTNDQDEAVADSKGKIQRQTSRKRKREASDDLSSMATPASPASAAAKPVELHERALAFPVLDLFSPRIVDQSRISLMKESKATSPCIPVFVGNDSNFMGIAQMVLDQAVSGSSIIHDSFRRAPDQEFLARQEADNQIEKMVTALSSSCNKPSKRCTISDYAGLGEKDAAGVNWEQIVPQQGHKTPRLPYPTKSPSLGVAQSLFKIQPPYTYVRRTGSSLDIAASSLRFWEELSLAPAHDGKNVTAFCIFPDDENARIHVATFLNMIKGAYQSCNLGSHDLGAALPKYMNGQVPLSIDEGADLAPDLNDKCELLGRQLGKLGLRGGNTVIYIVDSSDPERSLPTLCAAFLKLFEAYNTVLSETVIDAPNDLVLQIVSSNLLFSPDSVPMPSPTDYRRLAFEVYDRCGPNQEDSHKKRPQYLSVPAIRLAKPIPKTIDLRLTPESYTPRLQFDNCIHIAYVWNPGDHWLAASWTDNQGILSWNACYCFGEEEESPWNSFADIIKEIWDTTLEMMKLGYPPWRLFICKQSPADRRELDAWQKVLGDSSNPQIPVTILTIDTDPPLDFPLQEHTYRHPESSTGLLATPGNTPQSNAASPDVSGFGTTPGGAAQVSTPPSSTALADHDAEARLVDVTNETWGVIIGSTLQNPLLPDPTISNICPALACTYLMKRAGPRDEDGVIRIAVDIIHGQAGHRAILKEVSTMYSGLALLARVRAMRDGESAKDVESILPCHVIAARRGHVAVSATMRYGEG</sequence>
<evidence type="ECO:0000259" key="14">
    <source>
        <dbReference type="Pfam" id="PF11597"/>
    </source>
</evidence>
<dbReference type="Pfam" id="PF06333">
    <property type="entry name" value="Med13_C"/>
    <property type="match status" value="1"/>
</dbReference>
<dbReference type="PANTHER" id="PTHR48249:SF3">
    <property type="entry name" value="MEDIATOR OF RNA POLYMERASE II TRANSCRIPTION SUBUNIT 13"/>
    <property type="match status" value="1"/>
</dbReference>
<comment type="subcellular location">
    <subcellularLocation>
        <location evidence="1 11">Nucleus</location>
    </subcellularLocation>
</comment>
<feature type="compositionally biased region" description="Polar residues" evidence="12">
    <location>
        <begin position="618"/>
        <end position="627"/>
    </location>
</feature>
<feature type="domain" description="Mediator complex subunit Med13 N-terminal" evidence="14">
    <location>
        <begin position="1"/>
        <end position="361"/>
    </location>
</feature>
<comment type="similarity">
    <text evidence="2 11">Belongs to the Mediator complex subunit 13 family.</text>
</comment>
<evidence type="ECO:0000256" key="11">
    <source>
        <dbReference type="RuleBase" id="RU364134"/>
    </source>
</evidence>
<evidence type="ECO:0000256" key="10">
    <source>
        <dbReference type="ARBA" id="ARBA00032008"/>
    </source>
</evidence>
<feature type="domain" description="Mediator complex subunit Med13 C-terminal" evidence="13">
    <location>
        <begin position="1184"/>
        <end position="1496"/>
    </location>
</feature>
<name>A0AA39R6R3_9LECA</name>
<feature type="compositionally biased region" description="Polar residues" evidence="12">
    <location>
        <begin position="1337"/>
        <end position="1354"/>
    </location>
</feature>